<dbReference type="Proteomes" id="UP000789595">
    <property type="component" value="Unassembled WGS sequence"/>
</dbReference>
<dbReference type="OrthoDB" id="9985428at2759"/>
<reference evidence="3" key="1">
    <citation type="submission" date="2021-11" db="EMBL/GenBank/DDBJ databases">
        <authorList>
            <consortium name="Genoscope - CEA"/>
            <person name="William W."/>
        </authorList>
    </citation>
    <scope>NUCLEOTIDE SEQUENCE</scope>
</reference>
<protein>
    <recommendedName>
        <fullName evidence="2">Microbial-type PARG catalytic domain-containing protein</fullName>
    </recommendedName>
</protein>
<dbReference type="Gene3D" id="3.40.220.10">
    <property type="entry name" value="Leucine Aminopeptidase, subunit E, domain 1"/>
    <property type="match status" value="1"/>
</dbReference>
<feature type="region of interest" description="Disordered" evidence="1">
    <location>
        <begin position="1"/>
        <end position="35"/>
    </location>
</feature>
<evidence type="ECO:0000313" key="4">
    <source>
        <dbReference type="Proteomes" id="UP000789595"/>
    </source>
</evidence>
<sequence length="314" mass="35238">MAALDEDDAAQRRRRKQRHEGETLFEDGDVAEHGQEIFEPLPSRREWDPAGYLRIEVLRDTLARLSTPDKRRAFHDLASKNLARWASGAQQPSSTVVEVLPGDWGDVTLTLTKSYGRTFAVLNMANAYLFGGGYAHGQVAQEENMFRRTDCHFHDEGYSRDDMEYSDAMHRLVSGQDGRVYLDTASPRVCIKGPEERDGLGYGLLADEDVFPFFELRSAAVDMRGASQKSYDNAELRKRIAAQLDTCMAAGVRHVVLSAFGCGAFQNPSPIVAETYKQEVRKRKEHFDVVAFAIFHAGYGPDNFGVFREIFEGA</sequence>
<evidence type="ECO:0000256" key="1">
    <source>
        <dbReference type="SAM" id="MobiDB-lite"/>
    </source>
</evidence>
<evidence type="ECO:0000313" key="3">
    <source>
        <dbReference type="EMBL" id="CAH0369148.1"/>
    </source>
</evidence>
<name>A0A8J2SCM5_9STRA</name>
<organism evidence="3 4">
    <name type="scientific">Pelagomonas calceolata</name>
    <dbReference type="NCBI Taxonomy" id="35677"/>
    <lineage>
        <taxon>Eukaryota</taxon>
        <taxon>Sar</taxon>
        <taxon>Stramenopiles</taxon>
        <taxon>Ochrophyta</taxon>
        <taxon>Pelagophyceae</taxon>
        <taxon>Pelagomonadales</taxon>
        <taxon>Pelagomonadaceae</taxon>
        <taxon>Pelagomonas</taxon>
    </lineage>
</organism>
<proteinExistence type="predicted"/>
<dbReference type="InterPro" id="IPR043472">
    <property type="entry name" value="Macro_dom-like"/>
</dbReference>
<dbReference type="InterPro" id="IPR019261">
    <property type="entry name" value="PARG_cat_microbial"/>
</dbReference>
<dbReference type="PANTHER" id="PTHR35596:SF1">
    <property type="entry name" value="MICROBIAL-TYPE PARG CATALYTIC DOMAIN-CONTAINING PROTEIN"/>
    <property type="match status" value="1"/>
</dbReference>
<comment type="caution">
    <text evidence="3">The sequence shown here is derived from an EMBL/GenBank/DDBJ whole genome shotgun (WGS) entry which is preliminary data.</text>
</comment>
<dbReference type="AlphaFoldDB" id="A0A8J2SCM5"/>
<dbReference type="Pfam" id="PF10021">
    <property type="entry name" value="PARG_cat_microb"/>
    <property type="match status" value="1"/>
</dbReference>
<keyword evidence="4" id="KW-1185">Reference proteome</keyword>
<evidence type="ECO:0000259" key="2">
    <source>
        <dbReference type="Pfam" id="PF10021"/>
    </source>
</evidence>
<accession>A0A8J2SCM5</accession>
<dbReference type="EMBL" id="CAKKNE010000002">
    <property type="protein sequence ID" value="CAH0369148.1"/>
    <property type="molecule type" value="Genomic_DNA"/>
</dbReference>
<feature type="domain" description="Microbial-type PARG catalytic" evidence="2">
    <location>
        <begin position="89"/>
        <end position="150"/>
    </location>
</feature>
<gene>
    <name evidence="3" type="ORF">PECAL_2P22580</name>
</gene>
<dbReference type="SUPFAM" id="SSF52949">
    <property type="entry name" value="Macro domain-like"/>
    <property type="match status" value="1"/>
</dbReference>
<dbReference type="PANTHER" id="PTHR35596">
    <property type="entry name" value="DUF2263 DOMAIN-CONTAINING PROTEIN"/>
    <property type="match status" value="1"/>
</dbReference>